<gene>
    <name evidence="4" type="ORF">DEO45_01885</name>
</gene>
<evidence type="ECO:0000313" key="5">
    <source>
        <dbReference type="Proteomes" id="UP000252387"/>
    </source>
</evidence>
<feature type="transmembrane region" description="Helical" evidence="3">
    <location>
        <begin position="168"/>
        <end position="188"/>
    </location>
</feature>
<feature type="transmembrane region" description="Helical" evidence="3">
    <location>
        <begin position="143"/>
        <end position="162"/>
    </location>
</feature>
<feature type="transmembrane region" description="Helical" evidence="3">
    <location>
        <begin position="30"/>
        <end position="49"/>
    </location>
</feature>
<proteinExistence type="predicted"/>
<dbReference type="RefSeq" id="WP_114340635.1">
    <property type="nucleotide sequence ID" value="NZ_QFWQ01000002.1"/>
</dbReference>
<protein>
    <submittedName>
        <fullName evidence="4">DUF4337 domain-containing protein</fullName>
    </submittedName>
</protein>
<keyword evidence="3" id="KW-0812">Transmembrane</keyword>
<evidence type="ECO:0000256" key="3">
    <source>
        <dbReference type="SAM" id="Phobius"/>
    </source>
</evidence>
<dbReference type="Pfam" id="PF14235">
    <property type="entry name" value="DUF4337"/>
    <property type="match status" value="1"/>
</dbReference>
<dbReference type="EMBL" id="QFWQ01000002">
    <property type="protein sequence ID" value="RCS31450.1"/>
    <property type="molecule type" value="Genomic_DNA"/>
</dbReference>
<feature type="coiled-coil region" evidence="1">
    <location>
        <begin position="105"/>
        <end position="135"/>
    </location>
</feature>
<keyword evidence="5" id="KW-1185">Reference proteome</keyword>
<keyword evidence="3" id="KW-0472">Membrane</keyword>
<dbReference type="AlphaFoldDB" id="A0A368KHR8"/>
<dbReference type="OrthoDB" id="9806096at2"/>
<accession>A0A368KHR8</accession>
<evidence type="ECO:0000256" key="2">
    <source>
        <dbReference type="SAM" id="MobiDB-lite"/>
    </source>
</evidence>
<comment type="caution">
    <text evidence="4">The sequence shown here is derived from an EMBL/GenBank/DDBJ whole genome shotgun (WGS) entry which is preliminary data.</text>
</comment>
<name>A0A368KHR8_9GAMM</name>
<organism evidence="4 5">
    <name type="scientific">Rhodanobacter denitrificans</name>
    <dbReference type="NCBI Taxonomy" id="666685"/>
    <lineage>
        <taxon>Bacteria</taxon>
        <taxon>Pseudomonadati</taxon>
        <taxon>Pseudomonadota</taxon>
        <taxon>Gammaproteobacteria</taxon>
        <taxon>Lysobacterales</taxon>
        <taxon>Rhodanobacteraceae</taxon>
        <taxon>Rhodanobacter</taxon>
    </lineage>
</organism>
<reference evidence="4 5" key="1">
    <citation type="submission" date="2018-05" db="EMBL/GenBank/DDBJ databases">
        <title>Draft genome sequence of Rhodanobacter denitrificans Yn1 isolated from gold copper mine.</title>
        <authorList>
            <person name="Yang N."/>
            <person name="Mazhar H.S."/>
            <person name="Rensing C."/>
        </authorList>
    </citation>
    <scope>NUCLEOTIDE SEQUENCE [LARGE SCALE GENOMIC DNA]</scope>
    <source>
        <strain evidence="4 5">Yn1</strain>
    </source>
</reference>
<evidence type="ECO:0000313" key="4">
    <source>
        <dbReference type="EMBL" id="RCS31450.1"/>
    </source>
</evidence>
<keyword evidence="3" id="KW-1133">Transmembrane helix</keyword>
<sequence length="190" mass="20957">MSEEFEVRGVHENHMDEAAEREPRGMAGRLAVITAILATMGAMFSYMAGSTQADAALLKNDAAIRKTEAANQWNYYQAKGNKQNLSELGMELSSDARKPFFAAEMKRYEAQKVEIKLAADKLEQASAALDEKSEAQMHRHHRWAQATMLLQIGIAMAAIALLTRKQWLGRLVLVMGALGLVVGTLAYFGI</sequence>
<evidence type="ECO:0000256" key="1">
    <source>
        <dbReference type="SAM" id="Coils"/>
    </source>
</evidence>
<feature type="region of interest" description="Disordered" evidence="2">
    <location>
        <begin position="1"/>
        <end position="22"/>
    </location>
</feature>
<dbReference type="Proteomes" id="UP000252387">
    <property type="component" value="Unassembled WGS sequence"/>
</dbReference>
<keyword evidence="1" id="KW-0175">Coiled coil</keyword>
<dbReference type="InterPro" id="IPR025570">
    <property type="entry name" value="DUF4337"/>
</dbReference>